<feature type="short sequence motif" description="Q motif" evidence="6">
    <location>
        <begin position="3"/>
        <end position="32"/>
    </location>
</feature>
<evidence type="ECO:0000256" key="1">
    <source>
        <dbReference type="ARBA" id="ARBA00022741"/>
    </source>
</evidence>
<dbReference type="GO" id="GO:0016787">
    <property type="term" value="F:hydrolase activity"/>
    <property type="evidence" value="ECO:0007669"/>
    <property type="project" value="UniProtKB-KW"/>
</dbReference>
<dbReference type="SUPFAM" id="SSF52540">
    <property type="entry name" value="P-loop containing nucleoside triphosphate hydrolases"/>
    <property type="match status" value="2"/>
</dbReference>
<dbReference type="AlphaFoldDB" id="A0A7R9M3T9"/>
<dbReference type="Gene3D" id="3.40.50.300">
    <property type="entry name" value="P-loop containing nucleotide triphosphate hydrolases"/>
    <property type="match status" value="2"/>
</dbReference>
<gene>
    <name evidence="11" type="ORF">ONB1V03_LOCUS9721</name>
</gene>
<dbReference type="CDD" id="cd18787">
    <property type="entry name" value="SF2_C_DEAD"/>
    <property type="match status" value="1"/>
</dbReference>
<dbReference type="PROSITE" id="PS51192">
    <property type="entry name" value="HELICASE_ATP_BIND_1"/>
    <property type="match status" value="1"/>
</dbReference>
<evidence type="ECO:0000256" key="3">
    <source>
        <dbReference type="ARBA" id="ARBA00022806"/>
    </source>
</evidence>
<dbReference type="PROSITE" id="PS51195">
    <property type="entry name" value="Q_MOTIF"/>
    <property type="match status" value="1"/>
</dbReference>
<comment type="domain">
    <text evidence="7">The Q motif is unique to and characteristic of the DEAD box family of RNA helicases and controls ATP binding and hydrolysis.</text>
</comment>
<dbReference type="Pfam" id="PF00271">
    <property type="entry name" value="Helicase_C"/>
    <property type="match status" value="1"/>
</dbReference>
<dbReference type="Pfam" id="PF13959">
    <property type="entry name" value="CTE_SPB4"/>
    <property type="match status" value="1"/>
</dbReference>
<keyword evidence="5 7" id="KW-0694">RNA-binding</keyword>
<feature type="domain" description="DEAD-box RNA helicase Q" evidence="10">
    <location>
        <begin position="3"/>
        <end position="32"/>
    </location>
</feature>
<proteinExistence type="inferred from homology"/>
<keyword evidence="2 7" id="KW-0378">Hydrolase</keyword>
<dbReference type="GO" id="GO:0003723">
    <property type="term" value="F:RNA binding"/>
    <property type="evidence" value="ECO:0007669"/>
    <property type="project" value="UniProtKB-UniRule"/>
</dbReference>
<dbReference type="SMART" id="SM00487">
    <property type="entry name" value="DEXDc"/>
    <property type="match status" value="1"/>
</dbReference>
<evidence type="ECO:0000313" key="12">
    <source>
        <dbReference type="Proteomes" id="UP000728032"/>
    </source>
</evidence>
<keyword evidence="3 7" id="KW-0347">Helicase</keyword>
<evidence type="ECO:0000256" key="7">
    <source>
        <dbReference type="RuleBase" id="RU365068"/>
    </source>
</evidence>
<evidence type="ECO:0000259" key="10">
    <source>
        <dbReference type="PROSITE" id="PS51195"/>
    </source>
</evidence>
<comment type="catalytic activity">
    <reaction evidence="7">
        <text>ATP + H2O = ADP + phosphate + H(+)</text>
        <dbReference type="Rhea" id="RHEA:13065"/>
        <dbReference type="ChEBI" id="CHEBI:15377"/>
        <dbReference type="ChEBI" id="CHEBI:15378"/>
        <dbReference type="ChEBI" id="CHEBI:30616"/>
        <dbReference type="ChEBI" id="CHEBI:43474"/>
        <dbReference type="ChEBI" id="CHEBI:456216"/>
        <dbReference type="EC" id="3.6.4.13"/>
    </reaction>
</comment>
<dbReference type="InterPro" id="IPR001650">
    <property type="entry name" value="Helicase_C-like"/>
</dbReference>
<keyword evidence="4 7" id="KW-0067">ATP-binding</keyword>
<protein>
    <recommendedName>
        <fullName evidence="7">ATP-dependent RNA helicase</fullName>
        <ecNumber evidence="7">3.6.4.13</ecNumber>
    </recommendedName>
</protein>
<comment type="similarity">
    <text evidence="7">Belongs to the DEAD box helicase family.</text>
</comment>
<evidence type="ECO:0000259" key="9">
    <source>
        <dbReference type="PROSITE" id="PS51194"/>
    </source>
</evidence>
<dbReference type="InterPro" id="IPR027417">
    <property type="entry name" value="P-loop_NTPase"/>
</dbReference>
<dbReference type="EC" id="3.6.4.13" evidence="7"/>
<dbReference type="InterPro" id="IPR011545">
    <property type="entry name" value="DEAD/DEAH_box_helicase_dom"/>
</dbReference>
<dbReference type="CDD" id="cd17960">
    <property type="entry name" value="DEADc_DDX55"/>
    <property type="match status" value="1"/>
</dbReference>
<accession>A0A7R9M3T9</accession>
<evidence type="ECO:0000256" key="4">
    <source>
        <dbReference type="ARBA" id="ARBA00022840"/>
    </source>
</evidence>
<dbReference type="GO" id="GO:0005524">
    <property type="term" value="F:ATP binding"/>
    <property type="evidence" value="ECO:0007669"/>
    <property type="project" value="UniProtKB-UniRule"/>
</dbReference>
<dbReference type="InterPro" id="IPR014014">
    <property type="entry name" value="RNA_helicase_DEAD_Q_motif"/>
</dbReference>
<dbReference type="GO" id="GO:0003724">
    <property type="term" value="F:RNA helicase activity"/>
    <property type="evidence" value="ECO:0007669"/>
    <property type="project" value="UniProtKB-EC"/>
</dbReference>
<dbReference type="PANTHER" id="PTHR24031">
    <property type="entry name" value="RNA HELICASE"/>
    <property type="match status" value="1"/>
</dbReference>
<comment type="function">
    <text evidence="7">RNA helicase.</text>
</comment>
<keyword evidence="1 7" id="KW-0547">Nucleotide-binding</keyword>
<evidence type="ECO:0000256" key="5">
    <source>
        <dbReference type="ARBA" id="ARBA00022884"/>
    </source>
</evidence>
<evidence type="ECO:0000256" key="2">
    <source>
        <dbReference type="ARBA" id="ARBA00022801"/>
    </source>
</evidence>
<feature type="domain" description="Helicase C-terminal" evidence="9">
    <location>
        <begin position="255"/>
        <end position="410"/>
    </location>
</feature>
<dbReference type="EMBL" id="OC921045">
    <property type="protein sequence ID" value="CAD7653063.1"/>
    <property type="molecule type" value="Genomic_DNA"/>
</dbReference>
<feature type="domain" description="Helicase ATP-binding" evidence="8">
    <location>
        <begin position="35"/>
        <end position="220"/>
    </location>
</feature>
<evidence type="ECO:0000256" key="6">
    <source>
        <dbReference type="PROSITE-ProRule" id="PRU00552"/>
    </source>
</evidence>
<dbReference type="SMART" id="SM00490">
    <property type="entry name" value="HELICc"/>
    <property type="match status" value="1"/>
</dbReference>
<dbReference type="Proteomes" id="UP000728032">
    <property type="component" value="Unassembled WGS sequence"/>
</dbReference>
<organism evidence="11">
    <name type="scientific">Oppiella nova</name>
    <dbReference type="NCBI Taxonomy" id="334625"/>
    <lineage>
        <taxon>Eukaryota</taxon>
        <taxon>Metazoa</taxon>
        <taxon>Ecdysozoa</taxon>
        <taxon>Arthropoda</taxon>
        <taxon>Chelicerata</taxon>
        <taxon>Arachnida</taxon>
        <taxon>Acari</taxon>
        <taxon>Acariformes</taxon>
        <taxon>Sarcoptiformes</taxon>
        <taxon>Oribatida</taxon>
        <taxon>Brachypylina</taxon>
        <taxon>Oppioidea</taxon>
        <taxon>Oppiidae</taxon>
        <taxon>Oppiella</taxon>
    </lineage>
</organism>
<dbReference type="OrthoDB" id="7396459at2759"/>
<dbReference type="SMART" id="SM01178">
    <property type="entry name" value="DUF4217"/>
    <property type="match status" value="1"/>
</dbReference>
<sequence>MSLSWKSLNVNKAIVSVIKKSLKFKRMTAVQSAVIPLFVANKDCAVGAVTGSGKTLAFVIPIIDILLRKTTSDQMSDTDVGAIILSPTRELAQQTYQVLNHFIVDNPSIPLKGMLLIGGTNVGQDVERFTTNGAHIVVSTPGRLCDMFSKCDLFASRVRKCLEVFVLDEADLILSLGFDTALNTILSYLPKQRRTGLFSATQTKKLDQLIRAGLRNPVKVEIKEKTTEQSTAEECLQMPQTLQNSYVCLKSCEEKLAFVIQFVRRDLNAKYLVFTSTCAQVNYFSKPISKFIQKKAKSFVVLKIHRKLKKSRQKIFDEFRESKSGLLLCTDVMSRGVDIPQVDWVLHLDLPNTIEDYVHRCGRSAHQMGVNGNSLVIALPNETQFIDLLQSKGLEVNPFDDSLTVDSTLKQNIIDFVKRESRRDQNYYELGMQSFVSFIRTYSSKHCMSSILYKKLDINDLANGYALLKVPVMPELKHRPRGKTVFNTCAEDIRIAKNFKKQSFLAKESSEKVDKRPVKVVSKNASRIKKCKLKGKRKKEFIDELDLQELAEDSRIVKKLKKGIISSQQFDQHFGL</sequence>
<dbReference type="InterPro" id="IPR025313">
    <property type="entry name" value="SPB4-like_CTE"/>
</dbReference>
<keyword evidence="12" id="KW-1185">Reference proteome</keyword>
<dbReference type="PROSITE" id="PS51194">
    <property type="entry name" value="HELICASE_CTER"/>
    <property type="match status" value="1"/>
</dbReference>
<evidence type="ECO:0000259" key="8">
    <source>
        <dbReference type="PROSITE" id="PS51192"/>
    </source>
</evidence>
<dbReference type="EMBL" id="CAJPVJ010006220">
    <property type="protein sequence ID" value="CAG2170250.1"/>
    <property type="molecule type" value="Genomic_DNA"/>
</dbReference>
<evidence type="ECO:0000313" key="11">
    <source>
        <dbReference type="EMBL" id="CAD7653063.1"/>
    </source>
</evidence>
<dbReference type="Pfam" id="PF00270">
    <property type="entry name" value="DEAD"/>
    <property type="match status" value="1"/>
</dbReference>
<dbReference type="InterPro" id="IPR014001">
    <property type="entry name" value="Helicase_ATP-bd"/>
</dbReference>
<name>A0A7R9M3T9_9ACAR</name>
<reference evidence="11" key="1">
    <citation type="submission" date="2020-11" db="EMBL/GenBank/DDBJ databases">
        <authorList>
            <person name="Tran Van P."/>
        </authorList>
    </citation>
    <scope>NUCLEOTIDE SEQUENCE</scope>
</reference>